<dbReference type="GeneID" id="28839904"/>
<dbReference type="GO" id="GO:0016020">
    <property type="term" value="C:membrane"/>
    <property type="evidence" value="ECO:0007669"/>
    <property type="project" value="UniProtKB-SubCell"/>
</dbReference>
<name>A0A1B8GIP9_9PEZI</name>
<evidence type="ECO:0000256" key="6">
    <source>
        <dbReference type="SAM" id="Phobius"/>
    </source>
</evidence>
<keyword evidence="4 6" id="KW-1133">Transmembrane helix</keyword>
<feature type="transmembrane region" description="Helical" evidence="6">
    <location>
        <begin position="146"/>
        <end position="168"/>
    </location>
</feature>
<feature type="domain" description="Major facilitator superfamily (MFS) profile" evidence="7">
    <location>
        <begin position="54"/>
        <end position="458"/>
    </location>
</feature>
<feature type="transmembrane region" description="Helical" evidence="6">
    <location>
        <begin position="441"/>
        <end position="462"/>
    </location>
</feature>
<feature type="transmembrane region" description="Helical" evidence="6">
    <location>
        <begin position="180"/>
        <end position="202"/>
    </location>
</feature>
<dbReference type="RefSeq" id="XP_018129422.1">
    <property type="nucleotide sequence ID" value="XM_018275963.2"/>
</dbReference>
<dbReference type="EMBL" id="KV460233">
    <property type="protein sequence ID" value="OBT95689.1"/>
    <property type="molecule type" value="Genomic_DNA"/>
</dbReference>
<evidence type="ECO:0000259" key="7">
    <source>
        <dbReference type="PROSITE" id="PS50850"/>
    </source>
</evidence>
<dbReference type="SUPFAM" id="SSF103473">
    <property type="entry name" value="MFS general substrate transporter"/>
    <property type="match status" value="1"/>
</dbReference>
<reference evidence="8 9" key="1">
    <citation type="submission" date="2016-03" db="EMBL/GenBank/DDBJ databases">
        <title>Comparative genomics of Pseudogymnoascus destructans, the fungus causing white-nose syndrome of bats.</title>
        <authorList>
            <person name="Palmer J.M."/>
            <person name="Drees K.P."/>
            <person name="Foster J.T."/>
            <person name="Lindner D.L."/>
        </authorList>
    </citation>
    <scope>NUCLEOTIDE SEQUENCE [LARGE SCALE GENOMIC DNA]</scope>
    <source>
        <strain evidence="8 9">UAMH 10579</strain>
    </source>
</reference>
<dbReference type="Pfam" id="PF07690">
    <property type="entry name" value="MFS_1"/>
    <property type="match status" value="1"/>
</dbReference>
<dbReference type="OrthoDB" id="2962993at2759"/>
<dbReference type="InterPro" id="IPR036259">
    <property type="entry name" value="MFS_trans_sf"/>
</dbReference>
<evidence type="ECO:0000256" key="4">
    <source>
        <dbReference type="ARBA" id="ARBA00022989"/>
    </source>
</evidence>
<feature type="transmembrane region" description="Helical" evidence="6">
    <location>
        <begin position="410"/>
        <end position="429"/>
    </location>
</feature>
<dbReference type="PANTHER" id="PTHR43791">
    <property type="entry name" value="PERMEASE-RELATED"/>
    <property type="match status" value="1"/>
</dbReference>
<reference evidence="9" key="2">
    <citation type="journal article" date="2018" name="Nat. Commun.">
        <title>Extreme sensitivity to ultraviolet light in the fungal pathogen causing white-nose syndrome of bats.</title>
        <authorList>
            <person name="Palmer J.M."/>
            <person name="Drees K.P."/>
            <person name="Foster J.T."/>
            <person name="Lindner D.L."/>
        </authorList>
    </citation>
    <scope>NUCLEOTIDE SEQUENCE [LARGE SCALE GENOMIC DNA]</scope>
    <source>
        <strain evidence="9">UAMH 10579</strain>
    </source>
</reference>
<dbReference type="CDD" id="cd17327">
    <property type="entry name" value="MFS_FEN2_like"/>
    <property type="match status" value="1"/>
</dbReference>
<dbReference type="InterPro" id="IPR011701">
    <property type="entry name" value="MFS"/>
</dbReference>
<feature type="transmembrane region" description="Helical" evidence="6">
    <location>
        <begin position="121"/>
        <end position="139"/>
    </location>
</feature>
<accession>A0A1B8GIP9</accession>
<dbReference type="Proteomes" id="UP000091956">
    <property type="component" value="Unassembled WGS sequence"/>
</dbReference>
<keyword evidence="5 6" id="KW-0472">Membrane</keyword>
<evidence type="ECO:0000313" key="9">
    <source>
        <dbReference type="Proteomes" id="UP000091956"/>
    </source>
</evidence>
<organism evidence="8 9">
    <name type="scientific">Pseudogymnoascus verrucosus</name>
    <dbReference type="NCBI Taxonomy" id="342668"/>
    <lineage>
        <taxon>Eukaryota</taxon>
        <taxon>Fungi</taxon>
        <taxon>Dikarya</taxon>
        <taxon>Ascomycota</taxon>
        <taxon>Pezizomycotina</taxon>
        <taxon>Leotiomycetes</taxon>
        <taxon>Thelebolales</taxon>
        <taxon>Thelebolaceae</taxon>
        <taxon>Pseudogymnoascus</taxon>
    </lineage>
</organism>
<dbReference type="PROSITE" id="PS50850">
    <property type="entry name" value="MFS"/>
    <property type="match status" value="1"/>
</dbReference>
<evidence type="ECO:0000256" key="5">
    <source>
        <dbReference type="ARBA" id="ARBA00023136"/>
    </source>
</evidence>
<dbReference type="PANTHER" id="PTHR43791:SF24">
    <property type="entry name" value="NICOTINIC ACID PLASMA MEMBRANE TRANSPORTER"/>
    <property type="match status" value="1"/>
</dbReference>
<evidence type="ECO:0000256" key="3">
    <source>
        <dbReference type="ARBA" id="ARBA00022692"/>
    </source>
</evidence>
<dbReference type="Gene3D" id="1.20.1250.20">
    <property type="entry name" value="MFS general substrate transporter like domains"/>
    <property type="match status" value="2"/>
</dbReference>
<feature type="transmembrane region" description="Helical" evidence="6">
    <location>
        <begin position="214"/>
        <end position="235"/>
    </location>
</feature>
<keyword evidence="3 6" id="KW-0812">Transmembrane</keyword>
<dbReference type="AlphaFoldDB" id="A0A1B8GIP9"/>
<dbReference type="FunFam" id="1.20.1250.20:FF:000018">
    <property type="entry name" value="MFS transporter permease"/>
    <property type="match status" value="1"/>
</dbReference>
<protein>
    <recommendedName>
        <fullName evidence="7">Major facilitator superfamily (MFS) profile domain-containing protein</fullName>
    </recommendedName>
</protein>
<feature type="transmembrane region" description="Helical" evidence="6">
    <location>
        <begin position="348"/>
        <end position="367"/>
    </location>
</feature>
<comment type="subcellular location">
    <subcellularLocation>
        <location evidence="1">Membrane</location>
        <topology evidence="1">Multi-pass membrane protein</topology>
    </subcellularLocation>
</comment>
<evidence type="ECO:0000256" key="1">
    <source>
        <dbReference type="ARBA" id="ARBA00004141"/>
    </source>
</evidence>
<feature type="transmembrane region" description="Helical" evidence="6">
    <location>
        <begin position="319"/>
        <end position="336"/>
    </location>
</feature>
<evidence type="ECO:0000256" key="2">
    <source>
        <dbReference type="ARBA" id="ARBA00022448"/>
    </source>
</evidence>
<feature type="transmembrane region" description="Helical" evidence="6">
    <location>
        <begin position="46"/>
        <end position="67"/>
    </location>
</feature>
<proteinExistence type="predicted"/>
<evidence type="ECO:0000313" key="8">
    <source>
        <dbReference type="EMBL" id="OBT95689.1"/>
    </source>
</evidence>
<dbReference type="GO" id="GO:0022857">
    <property type="term" value="F:transmembrane transporter activity"/>
    <property type="evidence" value="ECO:0007669"/>
    <property type="project" value="InterPro"/>
</dbReference>
<feature type="transmembrane region" description="Helical" evidence="6">
    <location>
        <begin position="373"/>
        <end position="398"/>
    </location>
</feature>
<keyword evidence="9" id="KW-1185">Reference proteome</keyword>
<dbReference type="FunFam" id="1.20.1250.20:FF:000013">
    <property type="entry name" value="MFS general substrate transporter"/>
    <property type="match status" value="1"/>
</dbReference>
<sequence length="497" mass="54646">MDVESTPKLAAKDHAQINQLEKASIDDDGTSHASTMYIDPVAQRKLLFKLDMYLSPVMTLIFLTAYLDRANIGNAASAGLITDLGLVGNQFGNAVTLFYVLYVAFELPCSLVLKKFHPRRMIPALMFCWACVIIGNGFVKNAGQLYACRLLLGAFESGMFPCLCLYLSTFYTPGEQAVRISYLFVASALSGAFGGLFAFALLKMDGIAGLAGWRWLFIIEGCASVVVSIVIYFVLPNNFEEARFLTEDDKALMRLRAEAHARYNGKPQFDWAEVKKALTDPKLYISCWSQFMGDTCSFGLSTFMPIIIKGFGFDTVTTQLLTIPIYLWASGAYILVSWMSDRYNSRAAFMLPGVIVTAIGYAVQLAVPQANRAPLYFSVFLIAPGIYIMVGLNCTWLLNSHAGYYKRATAIGVNQTLGNCAGLIIGQIFKDSVGGKYVTGLSVSLGAVLLAGVGHSSLWVLLRHQNAKREKLTPEEREDAILNGKGGDFHPDYRYTL</sequence>
<dbReference type="InterPro" id="IPR020846">
    <property type="entry name" value="MFS_dom"/>
</dbReference>
<keyword evidence="2" id="KW-0813">Transport</keyword>
<gene>
    <name evidence="8" type="ORF">VE01_06518</name>
</gene>